<dbReference type="SMART" id="SM00066">
    <property type="entry name" value="GAL4"/>
    <property type="match status" value="1"/>
</dbReference>
<proteinExistence type="predicted"/>
<dbReference type="EMBL" id="JBFTWV010000004">
    <property type="protein sequence ID" value="KAL2800368.1"/>
    <property type="molecule type" value="Genomic_DNA"/>
</dbReference>
<accession>A0ABR4GMU8</accession>
<dbReference type="SUPFAM" id="SSF57701">
    <property type="entry name" value="Zn2/Cys6 DNA-binding domain"/>
    <property type="match status" value="1"/>
</dbReference>
<keyword evidence="2" id="KW-0862">Zinc</keyword>
<dbReference type="PANTHER" id="PTHR36206">
    <property type="entry name" value="ASPERCRYPTIN BIOSYNTHESIS CLUSTER-SPECIFIC TRANSCRIPTION REGULATOR ATNN-RELATED"/>
    <property type="match status" value="1"/>
</dbReference>
<dbReference type="Gene3D" id="4.10.240.10">
    <property type="entry name" value="Zn(2)-C6 fungal-type DNA-binding domain"/>
    <property type="match status" value="1"/>
</dbReference>
<evidence type="ECO:0000256" key="5">
    <source>
        <dbReference type="ARBA" id="ARBA00023163"/>
    </source>
</evidence>
<gene>
    <name evidence="8" type="ORF">BJX66DRAFT_291873</name>
</gene>
<organism evidence="8 9">
    <name type="scientific">Aspergillus keveii</name>
    <dbReference type="NCBI Taxonomy" id="714993"/>
    <lineage>
        <taxon>Eukaryota</taxon>
        <taxon>Fungi</taxon>
        <taxon>Dikarya</taxon>
        <taxon>Ascomycota</taxon>
        <taxon>Pezizomycotina</taxon>
        <taxon>Eurotiomycetes</taxon>
        <taxon>Eurotiomycetidae</taxon>
        <taxon>Eurotiales</taxon>
        <taxon>Aspergillaceae</taxon>
        <taxon>Aspergillus</taxon>
        <taxon>Aspergillus subgen. Nidulantes</taxon>
    </lineage>
</organism>
<dbReference type="InterPro" id="IPR001138">
    <property type="entry name" value="Zn2Cys6_DnaBD"/>
</dbReference>
<keyword evidence="5" id="KW-0804">Transcription</keyword>
<reference evidence="8 9" key="1">
    <citation type="submission" date="2024-07" db="EMBL/GenBank/DDBJ databases">
        <title>Section-level genome sequencing and comparative genomics of Aspergillus sections Usti and Cavernicolus.</title>
        <authorList>
            <consortium name="Lawrence Berkeley National Laboratory"/>
            <person name="Nybo J.L."/>
            <person name="Vesth T.C."/>
            <person name="Theobald S."/>
            <person name="Frisvad J.C."/>
            <person name="Larsen T.O."/>
            <person name="Kjaerboelling I."/>
            <person name="Rothschild-Mancinelli K."/>
            <person name="Lyhne E.K."/>
            <person name="Kogle M.E."/>
            <person name="Barry K."/>
            <person name="Clum A."/>
            <person name="Na H."/>
            <person name="Ledsgaard L."/>
            <person name="Lin J."/>
            <person name="Lipzen A."/>
            <person name="Kuo A."/>
            <person name="Riley R."/>
            <person name="Mondo S."/>
            <person name="Labutti K."/>
            <person name="Haridas S."/>
            <person name="Pangalinan J."/>
            <person name="Salamov A.A."/>
            <person name="Simmons B.A."/>
            <person name="Magnuson J.K."/>
            <person name="Chen J."/>
            <person name="Drula E."/>
            <person name="Henrissat B."/>
            <person name="Wiebenga A."/>
            <person name="Lubbers R.J."/>
            <person name="Gomes A.C."/>
            <person name="Makela M.R."/>
            <person name="Stajich J."/>
            <person name="Grigoriev I.V."/>
            <person name="Mortensen U.H."/>
            <person name="De Vries R.P."/>
            <person name="Baker S.E."/>
            <person name="Andersen M.R."/>
        </authorList>
    </citation>
    <scope>NUCLEOTIDE SEQUENCE [LARGE SCALE GENOMIC DNA]</scope>
    <source>
        <strain evidence="8 9">CBS 209.92</strain>
    </source>
</reference>
<name>A0ABR4GMU8_9EURO</name>
<keyword evidence="6" id="KW-0539">Nucleus</keyword>
<dbReference type="Proteomes" id="UP001610563">
    <property type="component" value="Unassembled WGS sequence"/>
</dbReference>
<keyword evidence="3" id="KW-0805">Transcription regulation</keyword>
<evidence type="ECO:0000256" key="1">
    <source>
        <dbReference type="ARBA" id="ARBA00022723"/>
    </source>
</evidence>
<dbReference type="CDD" id="cd00067">
    <property type="entry name" value="GAL4"/>
    <property type="match status" value="1"/>
</dbReference>
<evidence type="ECO:0000256" key="6">
    <source>
        <dbReference type="ARBA" id="ARBA00023242"/>
    </source>
</evidence>
<keyword evidence="4" id="KW-0238">DNA-binding</keyword>
<feature type="domain" description="Zn(2)-C6 fungal-type" evidence="7">
    <location>
        <begin position="15"/>
        <end position="43"/>
    </location>
</feature>
<dbReference type="PANTHER" id="PTHR36206:SF12">
    <property type="entry name" value="ASPERCRYPTIN BIOSYNTHESIS CLUSTER-SPECIFIC TRANSCRIPTION REGULATOR ATNN-RELATED"/>
    <property type="match status" value="1"/>
</dbReference>
<evidence type="ECO:0000313" key="9">
    <source>
        <dbReference type="Proteomes" id="UP001610563"/>
    </source>
</evidence>
<evidence type="ECO:0000256" key="2">
    <source>
        <dbReference type="ARBA" id="ARBA00022833"/>
    </source>
</evidence>
<dbReference type="PROSITE" id="PS50048">
    <property type="entry name" value="ZN2_CY6_FUNGAL_2"/>
    <property type="match status" value="1"/>
</dbReference>
<keyword evidence="1" id="KW-0479">Metal-binding</keyword>
<dbReference type="InterPro" id="IPR021858">
    <property type="entry name" value="Fun_TF"/>
</dbReference>
<evidence type="ECO:0000259" key="7">
    <source>
        <dbReference type="PROSITE" id="PS50048"/>
    </source>
</evidence>
<dbReference type="Pfam" id="PF00172">
    <property type="entry name" value="Zn_clus"/>
    <property type="match status" value="1"/>
</dbReference>
<evidence type="ECO:0000256" key="3">
    <source>
        <dbReference type="ARBA" id="ARBA00023015"/>
    </source>
</evidence>
<dbReference type="PROSITE" id="PS00463">
    <property type="entry name" value="ZN2_CY6_FUNGAL_1"/>
    <property type="match status" value="1"/>
</dbReference>
<dbReference type="Pfam" id="PF11951">
    <property type="entry name" value="Fungal_trans_2"/>
    <property type="match status" value="1"/>
</dbReference>
<comment type="caution">
    <text evidence="8">The sequence shown here is derived from an EMBL/GenBank/DDBJ whole genome shotgun (WGS) entry which is preliminary data.</text>
</comment>
<dbReference type="InterPro" id="IPR036864">
    <property type="entry name" value="Zn2-C6_fun-type_DNA-bd_sf"/>
</dbReference>
<dbReference type="InterPro" id="IPR052360">
    <property type="entry name" value="Transcr_Regulatory_Proteins"/>
</dbReference>
<sequence>MEISAERLRLRTKTGCLTCKKRRVKCDETKPHCSRCTSTGRKCDGYPSSSPPRHGGLVRWSPPLIVTPSSDRGDARETRAFQFFYERTVPSLSGYCGSEFWNRLVLQVSQHEKSVWHALIALGSLHENFENDQRIPGLWFSRRGYDDFAVREYLLAIRALIGSRRSLEQGTMGSSPSETLTVDVYLISCILFACFEVLSSHYDSAINHIRAGIKIMIETNYDRSSGTFCHPNLRPSTVTGLEIGTLRKMLIQLQDQVFTLTREGIDDQLVHSTRSESAVQNDMTVPDEFHSVAEARDVFEYYRRKAARQIRADYDSNPGTARTAEIQEYGSIIEQFEPVLGRMLIALDRLEHRSSATPNAREQVGLKILKIHTYMHRIRLEYAKLGASDQMSWDRYNHHFDEIVSLAALVVDHTNGVECLSLSPSQLDALSRDGYLKPSFTMDLGINGPVFNVATICRDPVIRRKAVRVLRAASRQEGCYNSHICAVVAEYAIAVEEGAATALLVPSDSYREGPSGQLPGPMFATNQGLGLIIHSYQVPEEARLTYIYPRVDAARKKVYIRLCKGGVDVDVDIGLPATSAVTDRML</sequence>
<keyword evidence="9" id="KW-1185">Reference proteome</keyword>
<protein>
    <recommendedName>
        <fullName evidence="7">Zn(2)-C6 fungal-type domain-containing protein</fullName>
    </recommendedName>
</protein>
<evidence type="ECO:0000256" key="4">
    <source>
        <dbReference type="ARBA" id="ARBA00023125"/>
    </source>
</evidence>
<evidence type="ECO:0000313" key="8">
    <source>
        <dbReference type="EMBL" id="KAL2800368.1"/>
    </source>
</evidence>